<feature type="transmembrane region" description="Helical" evidence="4">
    <location>
        <begin position="177"/>
        <end position="199"/>
    </location>
</feature>
<keyword evidence="4" id="KW-0812">Transmembrane</keyword>
<feature type="transmembrane region" description="Helical" evidence="4">
    <location>
        <begin position="36"/>
        <end position="55"/>
    </location>
</feature>
<feature type="transmembrane region" description="Helical" evidence="4">
    <location>
        <begin position="6"/>
        <end position="24"/>
    </location>
</feature>
<dbReference type="PRINTS" id="PR00032">
    <property type="entry name" value="HTHARAC"/>
</dbReference>
<reference evidence="6 7" key="1">
    <citation type="submission" date="2018-10" db="EMBL/GenBank/DDBJ databases">
        <title>Parasedimentitalea marina sp. nov., a psychrophilic bacterium isolated from deep seawater of the New Britain Trench.</title>
        <authorList>
            <person name="Cao J."/>
        </authorList>
    </citation>
    <scope>NUCLEOTIDE SEQUENCE [LARGE SCALE GENOMIC DNA]</scope>
    <source>
        <strain evidence="6 7">W43</strain>
    </source>
</reference>
<dbReference type="Gene3D" id="1.10.10.60">
    <property type="entry name" value="Homeodomain-like"/>
    <property type="match status" value="1"/>
</dbReference>
<dbReference type="Pfam" id="PF12833">
    <property type="entry name" value="HTH_18"/>
    <property type="match status" value="1"/>
</dbReference>
<evidence type="ECO:0000313" key="6">
    <source>
        <dbReference type="EMBL" id="AZV77979.1"/>
    </source>
</evidence>
<evidence type="ECO:0000313" key="7">
    <source>
        <dbReference type="Proteomes" id="UP000283063"/>
    </source>
</evidence>
<dbReference type="InterPro" id="IPR018062">
    <property type="entry name" value="HTH_AraC-typ_CS"/>
</dbReference>
<dbReference type="KEGG" id="sedi:EBB79_08770"/>
<feature type="domain" description="HTH araC/xylS-type" evidence="5">
    <location>
        <begin position="231"/>
        <end position="335"/>
    </location>
</feature>
<evidence type="ECO:0000256" key="4">
    <source>
        <dbReference type="SAM" id="Phobius"/>
    </source>
</evidence>
<keyword evidence="1" id="KW-0805">Transcription regulation</keyword>
<dbReference type="PROSITE" id="PS01124">
    <property type="entry name" value="HTH_ARAC_FAMILY_2"/>
    <property type="match status" value="1"/>
</dbReference>
<feature type="transmembrane region" description="Helical" evidence="4">
    <location>
        <begin position="92"/>
        <end position="108"/>
    </location>
</feature>
<evidence type="ECO:0000256" key="2">
    <source>
        <dbReference type="ARBA" id="ARBA00023125"/>
    </source>
</evidence>
<evidence type="ECO:0000256" key="3">
    <source>
        <dbReference type="ARBA" id="ARBA00023163"/>
    </source>
</evidence>
<dbReference type="InterPro" id="IPR009057">
    <property type="entry name" value="Homeodomain-like_sf"/>
</dbReference>
<dbReference type="GO" id="GO:0043565">
    <property type="term" value="F:sequence-specific DNA binding"/>
    <property type="evidence" value="ECO:0007669"/>
    <property type="project" value="InterPro"/>
</dbReference>
<dbReference type="PROSITE" id="PS00041">
    <property type="entry name" value="HTH_ARAC_FAMILY_1"/>
    <property type="match status" value="1"/>
</dbReference>
<organism evidence="6 7">
    <name type="scientific">Parasedimentitalea marina</name>
    <dbReference type="NCBI Taxonomy" id="2483033"/>
    <lineage>
        <taxon>Bacteria</taxon>
        <taxon>Pseudomonadati</taxon>
        <taxon>Pseudomonadota</taxon>
        <taxon>Alphaproteobacteria</taxon>
        <taxon>Rhodobacterales</taxon>
        <taxon>Paracoccaceae</taxon>
        <taxon>Parasedimentitalea</taxon>
    </lineage>
</organism>
<keyword evidence="7" id="KW-1185">Reference proteome</keyword>
<dbReference type="GO" id="GO:0003700">
    <property type="term" value="F:DNA-binding transcription factor activity"/>
    <property type="evidence" value="ECO:0007669"/>
    <property type="project" value="InterPro"/>
</dbReference>
<dbReference type="SMART" id="SM00342">
    <property type="entry name" value="HTH_ARAC"/>
    <property type="match status" value="1"/>
</dbReference>
<dbReference type="PANTHER" id="PTHR43280:SF29">
    <property type="entry name" value="ARAC-FAMILY TRANSCRIPTIONAL REGULATOR"/>
    <property type="match status" value="1"/>
</dbReference>
<dbReference type="AlphaFoldDB" id="A0A3T0N1W2"/>
<keyword evidence="2" id="KW-0238">DNA-binding</keyword>
<keyword evidence="3" id="KW-0804">Transcription</keyword>
<protein>
    <submittedName>
        <fullName evidence="6">AraC family transcriptional regulator</fullName>
    </submittedName>
</protein>
<evidence type="ECO:0000256" key="1">
    <source>
        <dbReference type="ARBA" id="ARBA00023015"/>
    </source>
</evidence>
<accession>A0A3T0N1W2</accession>
<name>A0A3T0N1W2_9RHOB</name>
<evidence type="ECO:0000259" key="5">
    <source>
        <dbReference type="PROSITE" id="PS01124"/>
    </source>
</evidence>
<dbReference type="RefSeq" id="WP_127748535.1">
    <property type="nucleotide sequence ID" value="NZ_CP033219.1"/>
</dbReference>
<proteinExistence type="predicted"/>
<keyword evidence="4" id="KW-0472">Membrane</keyword>
<dbReference type="OrthoDB" id="9816011at2"/>
<keyword evidence="4" id="KW-1133">Transmembrane helix</keyword>
<feature type="transmembrane region" description="Helical" evidence="4">
    <location>
        <begin position="61"/>
        <end position="85"/>
    </location>
</feature>
<sequence length="355" mass="38077">MIYLDLALRGGAVTILMLLALLLWRAPINLEGRLSVSALALSESAFLVITAALPLDLHPALLSNFTLLASFTPAATTWLIVTIFLDAPGQRWPWLIASLVTSIALYTHEAFPSLFSVCLPMSVVLYGALVILSLWSSRDDLVECRCRARPGFAAAIAGLALFLTAGQATGLLQEDGIILALLQATGTLVVSLAFAVWLLRPDANLWPGETTPDIDSRLPIHDEFADPALIASIKSAMTAGIWREEGLTIGALAGKLAVPEHRLRRAINQGLGFRNFSSFINRARIEAACAALTAPTQMNATVLEIAYDVGFASVGPFNRAFRAEIGYSPTEYRRITQTGASADSEKLAPIAANLH</sequence>
<dbReference type="Proteomes" id="UP000283063">
    <property type="component" value="Chromosome"/>
</dbReference>
<dbReference type="PANTHER" id="PTHR43280">
    <property type="entry name" value="ARAC-FAMILY TRANSCRIPTIONAL REGULATOR"/>
    <property type="match status" value="1"/>
</dbReference>
<feature type="transmembrane region" description="Helical" evidence="4">
    <location>
        <begin position="114"/>
        <end position="136"/>
    </location>
</feature>
<dbReference type="InterPro" id="IPR020449">
    <property type="entry name" value="Tscrpt_reg_AraC-type_HTH"/>
</dbReference>
<dbReference type="EMBL" id="CP033219">
    <property type="protein sequence ID" value="AZV77979.1"/>
    <property type="molecule type" value="Genomic_DNA"/>
</dbReference>
<dbReference type="InterPro" id="IPR018060">
    <property type="entry name" value="HTH_AraC"/>
</dbReference>
<dbReference type="SUPFAM" id="SSF46689">
    <property type="entry name" value="Homeodomain-like"/>
    <property type="match status" value="1"/>
</dbReference>
<gene>
    <name evidence="6" type="ORF">EBB79_08770</name>
</gene>
<feature type="transmembrane region" description="Helical" evidence="4">
    <location>
        <begin position="148"/>
        <end position="165"/>
    </location>
</feature>